<dbReference type="PANTHER" id="PTHR38438:SF1">
    <property type="entry name" value="RIBOFLAVIN TRANSPORTER RIBU"/>
    <property type="match status" value="1"/>
</dbReference>
<dbReference type="Pfam" id="PF12822">
    <property type="entry name" value="ECF_trnsprt"/>
    <property type="match status" value="1"/>
</dbReference>
<evidence type="ECO:0000256" key="2">
    <source>
        <dbReference type="ARBA" id="ARBA00005540"/>
    </source>
</evidence>
<keyword evidence="5 9" id="KW-0812">Transmembrane</keyword>
<feature type="transmembrane region" description="Helical" evidence="9">
    <location>
        <begin position="57"/>
        <end position="82"/>
    </location>
</feature>
<comment type="function">
    <text evidence="8">Probably a riboflavin-binding protein that interacts with the energy-coupling factor (ECF) ABC-transporter complex.</text>
</comment>
<keyword evidence="7 8" id="KW-0472">Membrane</keyword>
<evidence type="ECO:0000256" key="8">
    <source>
        <dbReference type="PIRNR" id="PIRNR037778"/>
    </source>
</evidence>
<keyword evidence="6 9" id="KW-1133">Transmembrane helix</keyword>
<dbReference type="InterPro" id="IPR024529">
    <property type="entry name" value="ECF_trnsprt_substrate-spec"/>
</dbReference>
<evidence type="ECO:0000256" key="5">
    <source>
        <dbReference type="ARBA" id="ARBA00022692"/>
    </source>
</evidence>
<feature type="transmembrane region" description="Helical" evidence="9">
    <location>
        <begin position="20"/>
        <end position="37"/>
    </location>
</feature>
<comment type="similarity">
    <text evidence="2 8">Belongs to the prokaryotic riboflavin transporter (P-RFT) (TC 2.A.87) family.</text>
</comment>
<name>A0A6N2SQY3_9FIRM</name>
<dbReference type="GO" id="GO:0032217">
    <property type="term" value="F:riboflavin transmembrane transporter activity"/>
    <property type="evidence" value="ECO:0007669"/>
    <property type="project" value="UniProtKB-UniRule"/>
</dbReference>
<dbReference type="PIRSF" id="PIRSF037778">
    <property type="entry name" value="UCP037778_transp_RibU"/>
    <property type="match status" value="1"/>
</dbReference>
<evidence type="ECO:0000256" key="6">
    <source>
        <dbReference type="ARBA" id="ARBA00022989"/>
    </source>
</evidence>
<feature type="transmembrane region" description="Helical" evidence="9">
    <location>
        <begin position="175"/>
        <end position="199"/>
    </location>
</feature>
<evidence type="ECO:0000256" key="9">
    <source>
        <dbReference type="SAM" id="Phobius"/>
    </source>
</evidence>
<evidence type="ECO:0000313" key="10">
    <source>
        <dbReference type="EMBL" id="VYS93935.1"/>
    </source>
</evidence>
<sequence length="210" mass="22592">MSTTMTETREKSKERIGVRGVVQIGMLSAIAIILMQFEVPLPFAPPFYKIDFSEIPVLIGCFVMGPLAGAIVELIKVILNVVISGTTTGGVGDIANFLIGCAMCVPAGMIYKKYHTRKSALAGMAVGTVFMTVIGCILNAYVLLPVYAKAFEMPIDALVAMGTAVNHSITSLSTFVIFAVAPFNLLKGVLVSFIVFLIYKKISPIFKMNK</sequence>
<evidence type="ECO:0000256" key="4">
    <source>
        <dbReference type="ARBA" id="ARBA00022475"/>
    </source>
</evidence>
<dbReference type="InterPro" id="IPR025720">
    <property type="entry name" value="RibU"/>
</dbReference>
<feature type="transmembrane region" description="Helical" evidence="9">
    <location>
        <begin position="94"/>
        <end position="114"/>
    </location>
</feature>
<dbReference type="AlphaFoldDB" id="A0A6N2SQY3"/>
<proteinExistence type="inferred from homology"/>
<accession>A0A6N2SQY3</accession>
<protein>
    <recommendedName>
        <fullName evidence="8">Riboflavin transporter</fullName>
    </recommendedName>
</protein>
<evidence type="ECO:0000256" key="1">
    <source>
        <dbReference type="ARBA" id="ARBA00004651"/>
    </source>
</evidence>
<keyword evidence="3 8" id="KW-0813">Transport</keyword>
<organism evidence="10">
    <name type="scientific">[Clostridium] nexile</name>
    <dbReference type="NCBI Taxonomy" id="29361"/>
    <lineage>
        <taxon>Bacteria</taxon>
        <taxon>Bacillati</taxon>
        <taxon>Bacillota</taxon>
        <taxon>Clostridia</taxon>
        <taxon>Lachnospirales</taxon>
        <taxon>Lachnospiraceae</taxon>
        <taxon>Tyzzerella</taxon>
    </lineage>
</organism>
<keyword evidence="4 8" id="KW-1003">Cell membrane</keyword>
<dbReference type="Gene3D" id="1.10.1760.20">
    <property type="match status" value="1"/>
</dbReference>
<comment type="subcellular location">
    <subcellularLocation>
        <location evidence="1">Cell membrane</location>
        <topology evidence="1">Multi-pass membrane protein</topology>
    </subcellularLocation>
</comment>
<feature type="transmembrane region" description="Helical" evidence="9">
    <location>
        <begin position="120"/>
        <end position="144"/>
    </location>
</feature>
<dbReference type="PANTHER" id="PTHR38438">
    <property type="entry name" value="RIBOFLAVIN TRANSPORTER RIBU"/>
    <property type="match status" value="1"/>
</dbReference>
<dbReference type="GO" id="GO:0005886">
    <property type="term" value="C:plasma membrane"/>
    <property type="evidence" value="ECO:0007669"/>
    <property type="project" value="UniProtKB-SubCell"/>
</dbReference>
<dbReference type="EMBL" id="CACRTG010000004">
    <property type="protein sequence ID" value="VYS93935.1"/>
    <property type="molecule type" value="Genomic_DNA"/>
</dbReference>
<reference evidence="10" key="1">
    <citation type="submission" date="2019-11" db="EMBL/GenBank/DDBJ databases">
        <authorList>
            <person name="Feng L."/>
        </authorList>
    </citation>
    <scope>NUCLEOTIDE SEQUENCE</scope>
    <source>
        <strain evidence="10">CnexileLFYP112</strain>
    </source>
</reference>
<evidence type="ECO:0000256" key="3">
    <source>
        <dbReference type="ARBA" id="ARBA00022448"/>
    </source>
</evidence>
<evidence type="ECO:0000256" key="7">
    <source>
        <dbReference type="ARBA" id="ARBA00023136"/>
    </source>
</evidence>
<gene>
    <name evidence="10" type="primary">ribU</name>
    <name evidence="10" type="ORF">CNLFYP112_01375</name>
</gene>